<comment type="caution">
    <text evidence="2">The sequence shown here is derived from an EMBL/GenBank/DDBJ whole genome shotgun (WGS) entry which is preliminary data.</text>
</comment>
<evidence type="ECO:0000313" key="3">
    <source>
        <dbReference type="Proteomes" id="UP000314294"/>
    </source>
</evidence>
<organism evidence="2 3">
    <name type="scientific">Liparis tanakae</name>
    <name type="common">Tanaka's snailfish</name>
    <dbReference type="NCBI Taxonomy" id="230148"/>
    <lineage>
        <taxon>Eukaryota</taxon>
        <taxon>Metazoa</taxon>
        <taxon>Chordata</taxon>
        <taxon>Craniata</taxon>
        <taxon>Vertebrata</taxon>
        <taxon>Euteleostomi</taxon>
        <taxon>Actinopterygii</taxon>
        <taxon>Neopterygii</taxon>
        <taxon>Teleostei</taxon>
        <taxon>Neoteleostei</taxon>
        <taxon>Acanthomorphata</taxon>
        <taxon>Eupercaria</taxon>
        <taxon>Perciformes</taxon>
        <taxon>Cottioidei</taxon>
        <taxon>Cottales</taxon>
        <taxon>Liparidae</taxon>
        <taxon>Liparis</taxon>
    </lineage>
</organism>
<protein>
    <submittedName>
        <fullName evidence="2">Uncharacterized protein</fullName>
    </submittedName>
</protein>
<proteinExistence type="predicted"/>
<dbReference type="EMBL" id="SRLO01020778">
    <property type="protein sequence ID" value="TNN22844.1"/>
    <property type="molecule type" value="Genomic_DNA"/>
</dbReference>
<sequence>MSAASVVSCVCYQRPSFDIPLTRSHGSCVAGVEEAVRLVQETRTDPHRPAQARTDPHRPAQTRTGPHRPAQARTGPHRPAARMQEARESFTFKGVAERLTLGVTRILGVYGAPRLARVSRCDGVTGDPGSYSCPRARRSECCNDAST</sequence>
<keyword evidence="3" id="KW-1185">Reference proteome</keyword>
<dbReference type="Proteomes" id="UP000314294">
    <property type="component" value="Unassembled WGS sequence"/>
</dbReference>
<feature type="region of interest" description="Disordered" evidence="1">
    <location>
        <begin position="41"/>
        <end position="86"/>
    </location>
</feature>
<dbReference type="OrthoDB" id="10069544at2759"/>
<dbReference type="AlphaFoldDB" id="A0A4Z2E2G8"/>
<gene>
    <name evidence="2" type="ORF">EYF80_067040</name>
</gene>
<evidence type="ECO:0000313" key="2">
    <source>
        <dbReference type="EMBL" id="TNN22844.1"/>
    </source>
</evidence>
<feature type="compositionally biased region" description="Basic and acidic residues" evidence="1">
    <location>
        <begin position="41"/>
        <end position="58"/>
    </location>
</feature>
<reference evidence="2 3" key="1">
    <citation type="submission" date="2019-03" db="EMBL/GenBank/DDBJ databases">
        <title>First draft genome of Liparis tanakae, snailfish: a comprehensive survey of snailfish specific genes.</title>
        <authorList>
            <person name="Kim W."/>
            <person name="Song I."/>
            <person name="Jeong J.-H."/>
            <person name="Kim D."/>
            <person name="Kim S."/>
            <person name="Ryu S."/>
            <person name="Song J.Y."/>
            <person name="Lee S.K."/>
        </authorList>
    </citation>
    <scope>NUCLEOTIDE SEQUENCE [LARGE SCALE GENOMIC DNA]</scope>
    <source>
        <tissue evidence="2">Muscle</tissue>
    </source>
</reference>
<accession>A0A4Z2E2G8</accession>
<evidence type="ECO:0000256" key="1">
    <source>
        <dbReference type="SAM" id="MobiDB-lite"/>
    </source>
</evidence>
<name>A0A4Z2E2G8_9TELE</name>